<dbReference type="InterPro" id="IPR036179">
    <property type="entry name" value="Ig-like_dom_sf"/>
</dbReference>
<evidence type="ECO:0000259" key="2">
    <source>
        <dbReference type="PROSITE" id="PS50835"/>
    </source>
</evidence>
<feature type="non-terminal residue" evidence="4">
    <location>
        <position position="229"/>
    </location>
</feature>
<feature type="signal peptide" evidence="1">
    <location>
        <begin position="1"/>
        <end position="20"/>
    </location>
</feature>
<dbReference type="InterPro" id="IPR013783">
    <property type="entry name" value="Ig-like_fold"/>
</dbReference>
<dbReference type="PROSITE" id="PS50835">
    <property type="entry name" value="IG_LIKE"/>
    <property type="match status" value="2"/>
</dbReference>
<evidence type="ECO:0000313" key="3">
    <source>
        <dbReference type="Proteomes" id="UP000694845"/>
    </source>
</evidence>
<dbReference type="GeneID" id="110990568"/>
<dbReference type="RefSeq" id="XP_022111314.1">
    <property type="nucleotide sequence ID" value="XM_022255622.1"/>
</dbReference>
<dbReference type="SUPFAM" id="SSF48726">
    <property type="entry name" value="Immunoglobulin"/>
    <property type="match status" value="2"/>
</dbReference>
<sequence>MDLLPVTFLITILKFQLSRGQIEYAVRIYPAEKYVASIGENVTFSCLVTGHQRNDGPSIHAFWQHGGKTVKHCQFPPKPNRDVFDERCNLTVYRVAMERQYKCTLFYQGTQTETLLVEVIVPVIDIRDLYTGNLIDSDTRPSCVLPGSARNFECTVRDAHPGHWEITWIIDRELVVTGSEVKESGGLANVSSRLTVSSLPIQLVKNLTCQASCVDTQLLSRTVQLQACH</sequence>
<feature type="domain" description="Ig-like" evidence="2">
    <location>
        <begin position="5"/>
        <end position="117"/>
    </location>
</feature>
<dbReference type="AlphaFoldDB" id="A0A8B8A0V3"/>
<organism evidence="3 4">
    <name type="scientific">Acanthaster planci</name>
    <name type="common">Crown-of-thorns starfish</name>
    <dbReference type="NCBI Taxonomy" id="133434"/>
    <lineage>
        <taxon>Eukaryota</taxon>
        <taxon>Metazoa</taxon>
        <taxon>Echinodermata</taxon>
        <taxon>Eleutherozoa</taxon>
        <taxon>Asterozoa</taxon>
        <taxon>Asteroidea</taxon>
        <taxon>Valvatacea</taxon>
        <taxon>Valvatida</taxon>
        <taxon>Acanthasteridae</taxon>
        <taxon>Acanthaster</taxon>
    </lineage>
</organism>
<dbReference type="InterPro" id="IPR007110">
    <property type="entry name" value="Ig-like_dom"/>
</dbReference>
<dbReference type="InterPro" id="IPR003599">
    <property type="entry name" value="Ig_sub"/>
</dbReference>
<reference evidence="4" key="1">
    <citation type="submission" date="2025-08" db="UniProtKB">
        <authorList>
            <consortium name="RefSeq"/>
        </authorList>
    </citation>
    <scope>IDENTIFICATION</scope>
</reference>
<protein>
    <submittedName>
        <fullName evidence="4">Uncharacterized protein LOC110990568</fullName>
    </submittedName>
</protein>
<keyword evidence="3" id="KW-1185">Reference proteome</keyword>
<feature type="chain" id="PRO_5034513478" evidence="1">
    <location>
        <begin position="21"/>
        <end position="229"/>
    </location>
</feature>
<evidence type="ECO:0000256" key="1">
    <source>
        <dbReference type="SAM" id="SignalP"/>
    </source>
</evidence>
<dbReference type="SMART" id="SM00409">
    <property type="entry name" value="IG"/>
    <property type="match status" value="1"/>
</dbReference>
<dbReference type="Proteomes" id="UP000694845">
    <property type="component" value="Unplaced"/>
</dbReference>
<proteinExistence type="predicted"/>
<name>A0A8B8A0V3_ACAPL</name>
<evidence type="ECO:0000313" key="4">
    <source>
        <dbReference type="RefSeq" id="XP_022111314.1"/>
    </source>
</evidence>
<feature type="domain" description="Ig-like" evidence="2">
    <location>
        <begin position="122"/>
        <end position="226"/>
    </location>
</feature>
<accession>A0A8B8A0V3</accession>
<dbReference type="KEGG" id="aplc:110990568"/>
<keyword evidence="1" id="KW-0732">Signal</keyword>
<dbReference type="Gene3D" id="2.60.40.10">
    <property type="entry name" value="Immunoglobulins"/>
    <property type="match status" value="2"/>
</dbReference>
<gene>
    <name evidence="4" type="primary">LOC110990568</name>
</gene>